<dbReference type="PROSITE" id="PS01074">
    <property type="entry name" value="TERPENE_SYNTHASES"/>
    <property type="match status" value="1"/>
</dbReference>
<evidence type="ECO:0000256" key="5">
    <source>
        <dbReference type="SAM" id="MobiDB-lite"/>
    </source>
</evidence>
<dbReference type="InterPro" id="IPR008930">
    <property type="entry name" value="Terpenoid_cyclase/PrenylTrfase"/>
</dbReference>
<evidence type="ECO:0000313" key="10">
    <source>
        <dbReference type="Proteomes" id="UP000006056"/>
    </source>
</evidence>
<dbReference type="KEGG" id="trs:Terro_1976"/>
<dbReference type="eggNOG" id="COG1657">
    <property type="taxonomic scope" value="Bacteria"/>
</dbReference>
<proteinExistence type="inferred from homology"/>
<dbReference type="InterPro" id="IPR032697">
    <property type="entry name" value="SQ_cyclase_N"/>
</dbReference>
<keyword evidence="4" id="KW-0413">Isomerase</keyword>
<sequence>MQENDLRSGTPAATTASASPAQPRFGRLDLGLDRVRAAVSTAKEWLLGQQHADGYWCGELEADVMLEADYIFLHTLLGTGDPGKMQRAMNEILRHQNDDGGWSLYPGGPSNINYGVKAYHALKLMGWSQDDPILVKAREWVLANGGVVECNTFTKIYLCAFGQYDYDAVPAIPPEIVLAPNWFYFNIYEISSWSRGILVPLSIMYAKKPLKLLPAEQGIDELFVGGRANSDLHLRWDKKIVSWRNFFLFLDRMVHWAERIHIRPLRKVALKKAEEWMLERFEGSDGLGAIYPAMLNAIVALRHLGYSLDDPQMIRAMDEFEKLGIDCPEGTPEYPVPTFRMQPCLSPVWDTAQVVSSLGEAGLSSTDPRMIKAADWLLSKENRHKGDWAQKVKNVEPGGWAFFFNNIHYPDVDDTGEVLLALKMVDHPQEARQHDAAERAINWVFGMQCRNGGWASFDRDNTKMIFQYIPFADHNAMLDPPTVDITGRILETLAAYGYTRRDKRVEAAVQFILREQESDGSWFGRWGVNYLYGTFLVLRGLEAIGFDTNEPQVQQSVEWVRSVQNNDGGWGETCGTYDNPGSRGVGPSTPSQTAWALLALLAGGDTRSDSVAKGVRWLVDHQAEDGSWSELVPGRNGESYYTGTGFPRVFYLGYHLYKQYFPLLALTTYDKCMSRSDA</sequence>
<keyword evidence="3" id="KW-0677">Repeat</keyword>
<dbReference type="SUPFAM" id="SSF48239">
    <property type="entry name" value="Terpenoid cyclases/Protein prenyltransferases"/>
    <property type="match status" value="2"/>
</dbReference>
<dbReference type="UniPathway" id="UPA00337"/>
<comment type="similarity">
    <text evidence="2">Belongs to the terpene cyclase/mutase family.</text>
</comment>
<dbReference type="AlphaFoldDB" id="I3ZG94"/>
<evidence type="ECO:0000313" key="8">
    <source>
        <dbReference type="EMBL" id="AFL88262.1"/>
    </source>
</evidence>
<accession>I3ZG94</accession>
<dbReference type="GO" id="GO:0016866">
    <property type="term" value="F:intramolecular transferase activity"/>
    <property type="evidence" value="ECO:0007669"/>
    <property type="project" value="InterPro"/>
</dbReference>
<evidence type="ECO:0000256" key="3">
    <source>
        <dbReference type="ARBA" id="ARBA00022737"/>
    </source>
</evidence>
<dbReference type="Gene3D" id="1.50.10.20">
    <property type="match status" value="2"/>
</dbReference>
<evidence type="ECO:0000256" key="2">
    <source>
        <dbReference type="ARBA" id="ARBA00009755"/>
    </source>
</evidence>
<dbReference type="STRING" id="926566.Terro_1976"/>
<reference evidence="8 10" key="1">
    <citation type="submission" date="2012-06" db="EMBL/GenBank/DDBJ databases">
        <title>Complete genome of Terriglobus roseus DSM 18391.</title>
        <authorList>
            <consortium name="US DOE Joint Genome Institute (JGI-PGF)"/>
            <person name="Lucas S."/>
            <person name="Copeland A."/>
            <person name="Lapidus A."/>
            <person name="Glavina del Rio T."/>
            <person name="Dalin E."/>
            <person name="Tice H."/>
            <person name="Bruce D."/>
            <person name="Goodwin L."/>
            <person name="Pitluck S."/>
            <person name="Peters L."/>
            <person name="Mikhailova N."/>
            <person name="Munk A.C.C."/>
            <person name="Kyrpides N."/>
            <person name="Mavromatis K."/>
            <person name="Ivanova N."/>
            <person name="Brettin T."/>
            <person name="Detter J.C."/>
            <person name="Han C."/>
            <person name="Larimer F."/>
            <person name="Land M."/>
            <person name="Hauser L."/>
            <person name="Markowitz V."/>
            <person name="Cheng J.-F."/>
            <person name="Hugenholtz P."/>
            <person name="Woyke T."/>
            <person name="Wu D."/>
            <person name="Brambilla E."/>
            <person name="Klenk H.-P."/>
            <person name="Eisen J.A."/>
        </authorList>
    </citation>
    <scope>NUCLEOTIDE SEQUENCE [LARGE SCALE GENOMIC DNA]</scope>
    <source>
        <strain evidence="8">DSM 18391</strain>
        <strain evidence="10">DSM 18391 / NRRL B-41598 / KBS 63</strain>
    </source>
</reference>
<dbReference type="PANTHER" id="PTHR11764">
    <property type="entry name" value="TERPENE CYCLASE/MUTASE FAMILY MEMBER"/>
    <property type="match status" value="1"/>
</dbReference>
<dbReference type="HOGENOM" id="CLU_019345_0_0_0"/>
<dbReference type="Pfam" id="PF13243">
    <property type="entry name" value="SQHop_cyclase_C"/>
    <property type="match status" value="1"/>
</dbReference>
<protein>
    <submittedName>
        <fullName evidence="8">Squalene-hopene cyclase</fullName>
    </submittedName>
</protein>
<evidence type="ECO:0000256" key="4">
    <source>
        <dbReference type="ARBA" id="ARBA00023235"/>
    </source>
</evidence>
<feature type="domain" description="Squalene cyclase N-terminal" evidence="7">
    <location>
        <begin position="40"/>
        <end position="326"/>
    </location>
</feature>
<evidence type="ECO:0000259" key="6">
    <source>
        <dbReference type="Pfam" id="PF13243"/>
    </source>
</evidence>
<dbReference type="InterPro" id="IPR032696">
    <property type="entry name" value="SQ_cyclase_C"/>
</dbReference>
<organism evidence="8 10">
    <name type="scientific">Terriglobus roseus (strain DSM 18391 / NRRL B-41598 / KBS 63)</name>
    <dbReference type="NCBI Taxonomy" id="926566"/>
    <lineage>
        <taxon>Bacteria</taxon>
        <taxon>Pseudomonadati</taxon>
        <taxon>Acidobacteriota</taxon>
        <taxon>Terriglobia</taxon>
        <taxon>Terriglobales</taxon>
        <taxon>Acidobacteriaceae</taxon>
        <taxon>Terriglobus</taxon>
    </lineage>
</organism>
<dbReference type="SFLD" id="SFLDG01016">
    <property type="entry name" value="Prenyltransferase_Like_2"/>
    <property type="match status" value="1"/>
</dbReference>
<dbReference type="CDD" id="cd02892">
    <property type="entry name" value="SQCY_1"/>
    <property type="match status" value="1"/>
</dbReference>
<evidence type="ECO:0000259" key="7">
    <source>
        <dbReference type="Pfam" id="PF13249"/>
    </source>
</evidence>
<dbReference type="InterPro" id="IPR006400">
    <property type="entry name" value="Hopene-cyclase"/>
</dbReference>
<feature type="domain" description="Squalene cyclase C-terminal" evidence="6">
    <location>
        <begin position="345"/>
        <end position="670"/>
    </location>
</feature>
<dbReference type="RefSeq" id="WP_014785831.1">
    <property type="nucleotide sequence ID" value="NC_018014.1"/>
</dbReference>
<feature type="compositionally biased region" description="Low complexity" evidence="5">
    <location>
        <begin position="10"/>
        <end position="21"/>
    </location>
</feature>
<evidence type="ECO:0000313" key="9">
    <source>
        <dbReference type="EMBL" id="AFL88603.1"/>
    </source>
</evidence>
<dbReference type="GO" id="GO:0005811">
    <property type="term" value="C:lipid droplet"/>
    <property type="evidence" value="ECO:0007669"/>
    <property type="project" value="InterPro"/>
</dbReference>
<dbReference type="NCBIfam" id="TIGR01507">
    <property type="entry name" value="hopene_cyclase"/>
    <property type="match status" value="1"/>
</dbReference>
<comment type="pathway">
    <text evidence="1">Secondary metabolite biosynthesis; hopanoid biosynthesis.</text>
</comment>
<dbReference type="OrthoDB" id="9758578at2"/>
<name>I3ZG94_TERRK</name>
<dbReference type="PANTHER" id="PTHR11764:SF20">
    <property type="entry name" value="LANOSTEROL SYNTHASE"/>
    <property type="match status" value="1"/>
</dbReference>
<gene>
    <name evidence="8" type="ordered locus">Terro_1976</name>
    <name evidence="9" type="ordered locus">Terro_2342</name>
</gene>
<dbReference type="InterPro" id="IPR002365">
    <property type="entry name" value="Terpene_synthase_CS"/>
</dbReference>
<dbReference type="Pfam" id="PF13249">
    <property type="entry name" value="SQHop_cyclase_N"/>
    <property type="match status" value="1"/>
</dbReference>
<dbReference type="NCBIfam" id="TIGR01787">
    <property type="entry name" value="squalene_cyclas"/>
    <property type="match status" value="1"/>
</dbReference>
<feature type="region of interest" description="Disordered" evidence="5">
    <location>
        <begin position="1"/>
        <end position="22"/>
    </location>
</feature>
<dbReference type="EMBL" id="CP003379">
    <property type="protein sequence ID" value="AFL88603.1"/>
    <property type="molecule type" value="Genomic_DNA"/>
</dbReference>
<dbReference type="EMBL" id="CP003379">
    <property type="protein sequence ID" value="AFL88262.1"/>
    <property type="molecule type" value="Genomic_DNA"/>
</dbReference>
<dbReference type="PATRIC" id="fig|926566.3.peg.1949"/>
<evidence type="ECO:0000256" key="1">
    <source>
        <dbReference type="ARBA" id="ARBA00004999"/>
    </source>
</evidence>
<dbReference type="KEGG" id="trs:Terro_2342"/>
<keyword evidence="10" id="KW-1185">Reference proteome</keyword>
<dbReference type="InterPro" id="IPR018333">
    <property type="entry name" value="Squalene_cyclase"/>
</dbReference>
<dbReference type="Proteomes" id="UP000006056">
    <property type="component" value="Chromosome"/>
</dbReference>
<dbReference type="GO" id="GO:0016104">
    <property type="term" value="P:triterpenoid biosynthetic process"/>
    <property type="evidence" value="ECO:0007669"/>
    <property type="project" value="InterPro"/>
</dbReference>